<evidence type="ECO:0000313" key="2">
    <source>
        <dbReference type="Proteomes" id="UP000637061"/>
    </source>
</evidence>
<sequence>MFASSWLRLMASPAVEDDNNRRGVSTKLELILSVYPHEITQRTASIAASFITWLGTNMGMCFLGEAVKISEKLGNRQDGFISAWAITNRRMQGIDHGVRAIEAILREEDYGQSHDLFSYRRPNAPLLTAADTEVVDHLVEWLAEEEGMEFVRKCEFEITSLKDAQSYEAVKKTRRELEKHENLENTKM</sequence>
<protein>
    <submittedName>
        <fullName evidence="1">Uncharacterized protein</fullName>
    </submittedName>
</protein>
<organism evidence="1 2">
    <name type="scientific">Pseudomonas putida</name>
    <name type="common">Arthrobacter siderocapsulatus</name>
    <dbReference type="NCBI Taxonomy" id="303"/>
    <lineage>
        <taxon>Bacteria</taxon>
        <taxon>Pseudomonadati</taxon>
        <taxon>Pseudomonadota</taxon>
        <taxon>Gammaproteobacteria</taxon>
        <taxon>Pseudomonadales</taxon>
        <taxon>Pseudomonadaceae</taxon>
        <taxon>Pseudomonas</taxon>
    </lineage>
</organism>
<reference evidence="1" key="1">
    <citation type="submission" date="2020-12" db="EMBL/GenBank/DDBJ databases">
        <title>Enhanced detection system for hospital associated transmission using whole genome sequencing surveillance.</title>
        <authorList>
            <person name="Harrison L.H."/>
            <person name="Van Tyne D."/>
            <person name="Marsh J.W."/>
            <person name="Griffith M.P."/>
            <person name="Snyder D.J."/>
            <person name="Cooper V.S."/>
            <person name="Mustapha M."/>
        </authorList>
    </citation>
    <scope>NUCLEOTIDE SEQUENCE</scope>
    <source>
        <strain evidence="1">PSB00042</strain>
    </source>
</reference>
<proteinExistence type="predicted"/>
<dbReference type="AlphaFoldDB" id="A0A8I1E9R6"/>
<dbReference type="Proteomes" id="UP000637061">
    <property type="component" value="Unassembled WGS sequence"/>
</dbReference>
<evidence type="ECO:0000313" key="1">
    <source>
        <dbReference type="EMBL" id="MBI6882404.1"/>
    </source>
</evidence>
<dbReference type="RefSeq" id="WP_198746024.1">
    <property type="nucleotide sequence ID" value="NZ_JAEHTE010000001.1"/>
</dbReference>
<gene>
    <name evidence="1" type="ORF">JEU22_00475</name>
</gene>
<dbReference type="EMBL" id="JAEHTE010000001">
    <property type="protein sequence ID" value="MBI6882404.1"/>
    <property type="molecule type" value="Genomic_DNA"/>
</dbReference>
<comment type="caution">
    <text evidence="1">The sequence shown here is derived from an EMBL/GenBank/DDBJ whole genome shotgun (WGS) entry which is preliminary data.</text>
</comment>
<name>A0A8I1E9R6_PSEPU</name>
<accession>A0A8I1E9R6</accession>